<proteinExistence type="inferred from homology"/>
<dbReference type="CDD" id="cd00609">
    <property type="entry name" value="AAT_like"/>
    <property type="match status" value="1"/>
</dbReference>
<accession>A0ABT5DLN2</accession>
<evidence type="ECO:0000256" key="4">
    <source>
        <dbReference type="ARBA" id="ARBA00023125"/>
    </source>
</evidence>
<feature type="domain" description="HTH gntR-type" evidence="6">
    <location>
        <begin position="22"/>
        <end position="90"/>
    </location>
</feature>
<keyword evidence="7" id="KW-0032">Aminotransferase</keyword>
<dbReference type="PANTHER" id="PTHR46577">
    <property type="entry name" value="HTH-TYPE TRANSCRIPTIONAL REGULATORY PROTEIN GABR"/>
    <property type="match status" value="1"/>
</dbReference>
<dbReference type="PANTHER" id="PTHR46577:SF1">
    <property type="entry name" value="HTH-TYPE TRANSCRIPTIONAL REGULATORY PROTEIN GABR"/>
    <property type="match status" value="1"/>
</dbReference>
<comment type="caution">
    <text evidence="7">The sequence shown here is derived from an EMBL/GenBank/DDBJ whole genome shotgun (WGS) entry which is preliminary data.</text>
</comment>
<reference evidence="7 8" key="1">
    <citation type="submission" date="2022-11" db="EMBL/GenBank/DDBJ databases">
        <title>Minimal conservation of predation-associated metabolite biosynthetic gene clusters underscores biosynthetic potential of Myxococcota including descriptions for ten novel species: Archangium lansinium sp. nov., Myxococcus landrumus sp. nov., Nannocystis bai.</title>
        <authorList>
            <person name="Ahearne A."/>
            <person name="Stevens C."/>
            <person name="Dowd S."/>
        </authorList>
    </citation>
    <scope>NUCLEOTIDE SEQUENCE [LARGE SCALE GENOMIC DNA]</scope>
    <source>
        <strain evidence="7 8">NCWAL01</strain>
    </source>
</reference>
<keyword evidence="8" id="KW-1185">Reference proteome</keyword>
<dbReference type="Proteomes" id="UP001221838">
    <property type="component" value="Unassembled WGS sequence"/>
</dbReference>
<name>A0ABT5DLN2_9BACT</name>
<dbReference type="PRINTS" id="PR00035">
    <property type="entry name" value="HTHGNTR"/>
</dbReference>
<evidence type="ECO:0000313" key="8">
    <source>
        <dbReference type="Proteomes" id="UP001221838"/>
    </source>
</evidence>
<dbReference type="CDD" id="cd07377">
    <property type="entry name" value="WHTH_GntR"/>
    <property type="match status" value="1"/>
</dbReference>
<dbReference type="InterPro" id="IPR036390">
    <property type="entry name" value="WH_DNA-bd_sf"/>
</dbReference>
<sequence>MTRGPVARPWRVDLPLEPASPTPLYRQLVQIIARDIRRGRLRPGDALPGTRSLAEELGITRKVVVTALDELVSQGWLVSQPARGTFVSPALPSHAVADAEPRRADIRQEPVGARPSVLTLNDGSPDARLAPLEALARAYRRALLRLSRKGLGYGDARGDGVLREVLSSFLNQARGLSSRPEQLVITRGSQMALLLAGKALVRPGEVVAVESPGYTPAWDAFRFVGAELCPVSVDHEGLRIDALERVLARGRVRAVYTTPHHQYPTTVSLSAARRLALLSLAAKHGFTIIEDDYDYEYYYASRPLLPMASTDELRSVVYIGSLSKLLAPGIRVGYLVANEQLLEKAVEARATVDRQGEPALERAVAELLEDGELQRHARKARRVYEGRRDHLVSRLRAHRHLREMLEFDVPSGGLALWLRAREGVDVEAWSRRAAEKGLLFMPGSAHGTERLARQGFRAGYAALEPRELDAAVTLLGKSA</sequence>
<comment type="similarity">
    <text evidence="1">In the C-terminal section; belongs to the class-I pyridoxal-phosphate-dependent aminotransferase family.</text>
</comment>
<dbReference type="InterPro" id="IPR000524">
    <property type="entry name" value="Tscrpt_reg_HTH_GntR"/>
</dbReference>
<evidence type="ECO:0000256" key="3">
    <source>
        <dbReference type="ARBA" id="ARBA00023015"/>
    </source>
</evidence>
<dbReference type="EMBL" id="JAQNDM010000002">
    <property type="protein sequence ID" value="MDC0714518.1"/>
    <property type="molecule type" value="Genomic_DNA"/>
</dbReference>
<keyword evidence="7" id="KW-0808">Transferase</keyword>
<evidence type="ECO:0000313" key="7">
    <source>
        <dbReference type="EMBL" id="MDC0714518.1"/>
    </source>
</evidence>
<keyword evidence="4" id="KW-0238">DNA-binding</keyword>
<dbReference type="InterPro" id="IPR004839">
    <property type="entry name" value="Aminotransferase_I/II_large"/>
</dbReference>
<dbReference type="Pfam" id="PF00392">
    <property type="entry name" value="GntR"/>
    <property type="match status" value="1"/>
</dbReference>
<dbReference type="InterPro" id="IPR015424">
    <property type="entry name" value="PyrdxlP-dep_Trfase"/>
</dbReference>
<dbReference type="SUPFAM" id="SSF53383">
    <property type="entry name" value="PLP-dependent transferases"/>
    <property type="match status" value="1"/>
</dbReference>
<dbReference type="InterPro" id="IPR051446">
    <property type="entry name" value="HTH_trans_reg/aminotransferase"/>
</dbReference>
<dbReference type="GO" id="GO:0008483">
    <property type="term" value="F:transaminase activity"/>
    <property type="evidence" value="ECO:0007669"/>
    <property type="project" value="UniProtKB-KW"/>
</dbReference>
<dbReference type="RefSeq" id="WP_272145182.1">
    <property type="nucleotide sequence ID" value="NZ_JAQNDM010000002.1"/>
</dbReference>
<dbReference type="InterPro" id="IPR036388">
    <property type="entry name" value="WH-like_DNA-bd_sf"/>
</dbReference>
<organism evidence="7 8">
    <name type="scientific">Stigmatella ashevillensis</name>
    <dbReference type="NCBI Taxonomy" id="2995309"/>
    <lineage>
        <taxon>Bacteria</taxon>
        <taxon>Pseudomonadati</taxon>
        <taxon>Myxococcota</taxon>
        <taxon>Myxococcia</taxon>
        <taxon>Myxococcales</taxon>
        <taxon>Cystobacterineae</taxon>
        <taxon>Archangiaceae</taxon>
        <taxon>Stigmatella</taxon>
    </lineage>
</organism>
<evidence type="ECO:0000256" key="1">
    <source>
        <dbReference type="ARBA" id="ARBA00005384"/>
    </source>
</evidence>
<dbReference type="Pfam" id="PF00155">
    <property type="entry name" value="Aminotran_1_2"/>
    <property type="match status" value="1"/>
</dbReference>
<dbReference type="SMART" id="SM00345">
    <property type="entry name" value="HTH_GNTR"/>
    <property type="match status" value="1"/>
</dbReference>
<evidence type="ECO:0000256" key="2">
    <source>
        <dbReference type="ARBA" id="ARBA00022898"/>
    </source>
</evidence>
<keyword evidence="3" id="KW-0805">Transcription regulation</keyword>
<evidence type="ECO:0000259" key="6">
    <source>
        <dbReference type="PROSITE" id="PS50949"/>
    </source>
</evidence>
<gene>
    <name evidence="7" type="ORF">POL68_39085</name>
</gene>
<dbReference type="SUPFAM" id="SSF46785">
    <property type="entry name" value="Winged helix' DNA-binding domain"/>
    <property type="match status" value="1"/>
</dbReference>
<keyword evidence="2" id="KW-0663">Pyridoxal phosphate</keyword>
<protein>
    <submittedName>
        <fullName evidence="7">PLP-dependent aminotransferase family protein</fullName>
    </submittedName>
</protein>
<dbReference type="Gene3D" id="1.10.10.10">
    <property type="entry name" value="Winged helix-like DNA-binding domain superfamily/Winged helix DNA-binding domain"/>
    <property type="match status" value="1"/>
</dbReference>
<dbReference type="Gene3D" id="3.40.640.10">
    <property type="entry name" value="Type I PLP-dependent aspartate aminotransferase-like (Major domain)"/>
    <property type="match status" value="1"/>
</dbReference>
<dbReference type="PROSITE" id="PS50949">
    <property type="entry name" value="HTH_GNTR"/>
    <property type="match status" value="1"/>
</dbReference>
<keyword evidence="5" id="KW-0804">Transcription</keyword>
<evidence type="ECO:0000256" key="5">
    <source>
        <dbReference type="ARBA" id="ARBA00023163"/>
    </source>
</evidence>
<dbReference type="InterPro" id="IPR015421">
    <property type="entry name" value="PyrdxlP-dep_Trfase_major"/>
</dbReference>